<dbReference type="GO" id="GO:0005737">
    <property type="term" value="C:cytoplasm"/>
    <property type="evidence" value="ECO:0007669"/>
    <property type="project" value="TreeGrafter"/>
</dbReference>
<dbReference type="SUPFAM" id="SSF52833">
    <property type="entry name" value="Thioredoxin-like"/>
    <property type="match status" value="1"/>
</dbReference>
<proteinExistence type="predicted"/>
<sequence length="491" mass="57795">MSYITPFQSVALFEQTFKHQINKETGKVCHRQFVFDKQFGDKPNELPVESDKYRLIWMPGCPHSNKAIITLRLLGLDRVISVGETGILRDPRGWVFSEDLGQVDPVLKIHYLDDAYLKGDPNFIGRSTVPAIIDIDTGKVVQNQAWDIPRYFATDWKKYHKENAPDLYPKNMRDEIDYWITFISKNVNAYACGFARYQEDYENGYDNYFEALDVLEKRLGEKRFVNGDFITLSDIHLFVALIRFHVTYHLIFGVNKKRLQDYPNLWEYTREIYQIPAFYDFTKLEWIQKHYQLSPHMRAKLGNVEGLVGTGPNNRGLLKPTKRDLLSSKPEHVFLIAKERRPKFAHINASDELTYLENYLIAPIKKASQAKFQTDLQRWSHQIEDAFQAIDSRLKNRSYLIGDKLSQVDFLLYQTLLRFDHIYYYLYKLDFAKTFDYPNLKQYQENLSKIEEVAGSIDISQEKREAFLDLDSERNPYGIYFTGPEDILRRK</sequence>
<dbReference type="InterPro" id="IPR036249">
    <property type="entry name" value="Thioredoxin-like_sf"/>
</dbReference>
<dbReference type="STRING" id="439219.SAMN02910293_00842"/>
<dbReference type="InterPro" id="IPR004046">
    <property type="entry name" value="GST_C"/>
</dbReference>
<feature type="domain" description="GST C-terminal" evidence="1">
    <location>
        <begin position="337"/>
        <end position="467"/>
    </location>
</feature>
<evidence type="ECO:0000313" key="3">
    <source>
        <dbReference type="Proteomes" id="UP000182508"/>
    </source>
</evidence>
<keyword evidence="3" id="KW-1185">Reference proteome</keyword>
<dbReference type="InterPro" id="IPR036282">
    <property type="entry name" value="Glutathione-S-Trfase_C_sf"/>
</dbReference>
<feature type="domain" description="GST C-terminal" evidence="1">
    <location>
        <begin position="169"/>
        <end position="291"/>
    </location>
</feature>
<dbReference type="RefSeq" id="WP_074485717.1">
    <property type="nucleotide sequence ID" value="NZ_FMXP01000010.1"/>
</dbReference>
<dbReference type="Pfam" id="PF13410">
    <property type="entry name" value="GST_C_2"/>
    <property type="match status" value="1"/>
</dbReference>
<dbReference type="InterPro" id="IPR016639">
    <property type="entry name" value="GST_Omega/GSH"/>
</dbReference>
<dbReference type="Proteomes" id="UP000182508">
    <property type="component" value="Unassembled WGS sequence"/>
</dbReference>
<dbReference type="PANTHER" id="PTHR32419">
    <property type="entry name" value="GLUTATHIONYL-HYDROQUINONE REDUCTASE"/>
    <property type="match status" value="1"/>
</dbReference>
<dbReference type="Gene3D" id="1.20.1050.10">
    <property type="match status" value="2"/>
</dbReference>
<dbReference type="Gene3D" id="3.40.30.10">
    <property type="entry name" value="Glutaredoxin"/>
    <property type="match status" value="1"/>
</dbReference>
<accession>A0A1G6B8L8</accession>
<dbReference type="GO" id="GO:0004364">
    <property type="term" value="F:glutathione transferase activity"/>
    <property type="evidence" value="ECO:0007669"/>
    <property type="project" value="InterPro"/>
</dbReference>
<protein>
    <submittedName>
        <fullName evidence="2">Glutathionyl-hydroquinone reductase</fullName>
    </submittedName>
</protein>
<name>A0A1G6B8L8_9STRE</name>
<organism evidence="2 3">
    <name type="scientific">Streptococcus henryi</name>
    <dbReference type="NCBI Taxonomy" id="439219"/>
    <lineage>
        <taxon>Bacteria</taxon>
        <taxon>Bacillati</taxon>
        <taxon>Bacillota</taxon>
        <taxon>Bacilli</taxon>
        <taxon>Lactobacillales</taxon>
        <taxon>Streptococcaceae</taxon>
        <taxon>Streptococcus</taxon>
    </lineage>
</organism>
<dbReference type="AlphaFoldDB" id="A0A1G6B8L8"/>
<evidence type="ECO:0000259" key="1">
    <source>
        <dbReference type="PROSITE" id="PS50405"/>
    </source>
</evidence>
<dbReference type="SUPFAM" id="SSF47616">
    <property type="entry name" value="GST C-terminal domain-like"/>
    <property type="match status" value="2"/>
</dbReference>
<dbReference type="EMBL" id="FMXP01000010">
    <property type="protein sequence ID" value="SDB16977.1"/>
    <property type="molecule type" value="Genomic_DNA"/>
</dbReference>
<dbReference type="PROSITE" id="PS50405">
    <property type="entry name" value="GST_CTER"/>
    <property type="match status" value="2"/>
</dbReference>
<dbReference type="InterPro" id="IPR010987">
    <property type="entry name" value="Glutathione-S-Trfase_C-like"/>
</dbReference>
<dbReference type="PANTHER" id="PTHR32419:SF6">
    <property type="entry name" value="GLUTATHIONE S-TRANSFERASE OMEGA-LIKE 1-RELATED"/>
    <property type="match status" value="1"/>
</dbReference>
<dbReference type="Pfam" id="PF00043">
    <property type="entry name" value="GST_C"/>
    <property type="match status" value="1"/>
</dbReference>
<evidence type="ECO:0000313" key="2">
    <source>
        <dbReference type="EMBL" id="SDB16977.1"/>
    </source>
</evidence>
<gene>
    <name evidence="2" type="ORF">SAMN02910293_00842</name>
</gene>
<reference evidence="2 3" key="1">
    <citation type="submission" date="2016-10" db="EMBL/GenBank/DDBJ databases">
        <authorList>
            <person name="de Groot N.N."/>
        </authorList>
    </citation>
    <scope>NUCLEOTIDE SEQUENCE [LARGE SCALE GENOMIC DNA]</scope>
    <source>
        <strain evidence="2 3">A-4</strain>
    </source>
</reference>